<evidence type="ECO:0000313" key="3">
    <source>
        <dbReference type="Proteomes" id="UP000239425"/>
    </source>
</evidence>
<dbReference type="Proteomes" id="UP000239425">
    <property type="component" value="Unassembled WGS sequence"/>
</dbReference>
<comment type="caution">
    <text evidence="2">The sequence shown here is derived from an EMBL/GenBank/DDBJ whole genome shotgun (WGS) entry which is preliminary data.</text>
</comment>
<evidence type="ECO:0000256" key="1">
    <source>
        <dbReference type="SAM" id="Phobius"/>
    </source>
</evidence>
<reference evidence="2 3" key="1">
    <citation type="submission" date="2017-11" db="EMBL/GenBank/DDBJ databases">
        <title>Comparative genomic analysis of Holospora spp., intranuclear symbionts of paramecia.</title>
        <authorList>
            <person name="Garushyants S.K."/>
            <person name="Beliavskaya A."/>
            <person name="Malko D.B."/>
            <person name="Logacheva M.D."/>
            <person name="Rautian M.S."/>
            <person name="Gelfand M.S."/>
        </authorList>
    </citation>
    <scope>NUCLEOTIDE SEQUENCE [LARGE SCALE GENOMIC DNA]</scope>
    <source>
        <strain evidence="3">02AZ16</strain>
    </source>
</reference>
<gene>
    <name evidence="2" type="ORF">HCUR_00862</name>
</gene>
<organism evidence="2 3">
    <name type="scientific">Holospora curviuscula</name>
    <dbReference type="NCBI Taxonomy" id="1082868"/>
    <lineage>
        <taxon>Bacteria</taxon>
        <taxon>Pseudomonadati</taxon>
        <taxon>Pseudomonadota</taxon>
        <taxon>Alphaproteobacteria</taxon>
        <taxon>Holosporales</taxon>
        <taxon>Holosporaceae</taxon>
        <taxon>Holospora</taxon>
    </lineage>
</organism>
<dbReference type="AlphaFoldDB" id="A0A2S5R8I0"/>
<protein>
    <submittedName>
        <fullName evidence="2">Uncharacterized protein</fullName>
    </submittedName>
</protein>
<keyword evidence="3" id="KW-1185">Reference proteome</keyword>
<sequence length="48" mass="5551">MKFGRHADPNYSLVDFQSVKITDKAEKYGIDGLIFMILLEAVLCFKKR</sequence>
<accession>A0A2S5R8I0</accession>
<feature type="transmembrane region" description="Helical" evidence="1">
    <location>
        <begin position="28"/>
        <end position="45"/>
    </location>
</feature>
<keyword evidence="1" id="KW-0472">Membrane</keyword>
<dbReference type="EMBL" id="PHHC01000084">
    <property type="protein sequence ID" value="PPE03634.1"/>
    <property type="molecule type" value="Genomic_DNA"/>
</dbReference>
<name>A0A2S5R8I0_9PROT</name>
<proteinExistence type="predicted"/>
<keyword evidence="1" id="KW-0812">Transmembrane</keyword>
<keyword evidence="1" id="KW-1133">Transmembrane helix</keyword>
<evidence type="ECO:0000313" key="2">
    <source>
        <dbReference type="EMBL" id="PPE03634.1"/>
    </source>
</evidence>